<evidence type="ECO:0000313" key="4">
    <source>
        <dbReference type="Proteomes" id="UP000464262"/>
    </source>
</evidence>
<organism evidence="3 4">
    <name type="scientific">Vibrio astriarenae</name>
    <dbReference type="NCBI Taxonomy" id="1481923"/>
    <lineage>
        <taxon>Bacteria</taxon>
        <taxon>Pseudomonadati</taxon>
        <taxon>Pseudomonadota</taxon>
        <taxon>Gammaproteobacteria</taxon>
        <taxon>Vibrionales</taxon>
        <taxon>Vibrionaceae</taxon>
        <taxon>Vibrio</taxon>
    </lineage>
</organism>
<dbReference type="GO" id="GO:0005737">
    <property type="term" value="C:cytoplasm"/>
    <property type="evidence" value="ECO:0007669"/>
    <property type="project" value="UniProtKB-ARBA"/>
</dbReference>
<evidence type="ECO:0000259" key="2">
    <source>
        <dbReference type="PROSITE" id="PS50848"/>
    </source>
</evidence>
<evidence type="ECO:0000313" key="3">
    <source>
        <dbReference type="EMBL" id="QIA63141.1"/>
    </source>
</evidence>
<feature type="chain" id="PRO_5030654627" description="START domain-containing protein" evidence="1">
    <location>
        <begin position="20"/>
        <end position="215"/>
    </location>
</feature>
<dbReference type="RefSeq" id="WP_164648045.1">
    <property type="nucleotide sequence ID" value="NZ_CP047475.1"/>
</dbReference>
<dbReference type="CDD" id="cd08876">
    <property type="entry name" value="START_1"/>
    <property type="match status" value="1"/>
</dbReference>
<dbReference type="InterPro" id="IPR028347">
    <property type="entry name" value="START_dom_prot"/>
</dbReference>
<dbReference type="Gene3D" id="3.30.530.20">
    <property type="match status" value="1"/>
</dbReference>
<keyword evidence="4" id="KW-1185">Reference proteome</keyword>
<keyword evidence="1" id="KW-0732">Signal</keyword>
<dbReference type="PANTHER" id="PTHR19308:SF14">
    <property type="entry name" value="START DOMAIN-CONTAINING PROTEIN"/>
    <property type="match status" value="1"/>
</dbReference>
<name>A0A7Z2T2H4_9VIBR</name>
<dbReference type="InterPro" id="IPR023393">
    <property type="entry name" value="START-like_dom_sf"/>
</dbReference>
<dbReference type="GO" id="GO:0008289">
    <property type="term" value="F:lipid binding"/>
    <property type="evidence" value="ECO:0007669"/>
    <property type="project" value="InterPro"/>
</dbReference>
<sequence length="215" mass="24074">MRSKLIAAFLIVCAFGAQAMQDNWKEVKDKKGVKVYNQSIEGSSFKAFRAEMNINANLSTLIAAFNDVDAGTSWVENVDEMRLVKTTSVTDTITYTLSKAPWPVSDRDAVVHNITTQDPETLVVTIDQAAVPDFVPRIKGNVRIEQLNSAWTFTPVSENETYVTYQVFTEPGGNLPAWLVNTVAVSQPYKTFLGLREMAAKAEYQQQELEHIQNY</sequence>
<evidence type="ECO:0000256" key="1">
    <source>
        <dbReference type="SAM" id="SignalP"/>
    </source>
</evidence>
<dbReference type="SUPFAM" id="SSF55961">
    <property type="entry name" value="Bet v1-like"/>
    <property type="match status" value="1"/>
</dbReference>
<accession>A0A7Z2T2H4</accession>
<dbReference type="PANTHER" id="PTHR19308">
    <property type="entry name" value="PHOSPHATIDYLCHOLINE TRANSFER PROTEIN"/>
    <property type="match status" value="1"/>
</dbReference>
<gene>
    <name evidence="3" type="ORF">GT360_06275</name>
</gene>
<reference evidence="3 4" key="1">
    <citation type="submission" date="2020-01" db="EMBL/GenBank/DDBJ databases">
        <title>Whole genome and functional gene identification of agarase of Vibrio HN897.</title>
        <authorList>
            <person name="Liu Y."/>
            <person name="Zhao Z."/>
        </authorList>
    </citation>
    <scope>NUCLEOTIDE SEQUENCE [LARGE SCALE GENOMIC DNA]</scope>
    <source>
        <strain evidence="3 4">HN897</strain>
    </source>
</reference>
<dbReference type="EMBL" id="CP047475">
    <property type="protein sequence ID" value="QIA63141.1"/>
    <property type="molecule type" value="Genomic_DNA"/>
</dbReference>
<dbReference type="InterPro" id="IPR051213">
    <property type="entry name" value="START_lipid_transfer"/>
</dbReference>
<dbReference type="Pfam" id="PF01852">
    <property type="entry name" value="START"/>
    <property type="match status" value="1"/>
</dbReference>
<dbReference type="PIRSF" id="PIRSF039033">
    <property type="entry name" value="START_dom"/>
    <property type="match status" value="1"/>
</dbReference>
<dbReference type="Proteomes" id="UP000464262">
    <property type="component" value="Chromosome 1"/>
</dbReference>
<dbReference type="InterPro" id="IPR002913">
    <property type="entry name" value="START_lipid-bd_dom"/>
</dbReference>
<protein>
    <recommendedName>
        <fullName evidence="2">START domain-containing protein</fullName>
    </recommendedName>
</protein>
<dbReference type="KEGG" id="vas:GT360_06275"/>
<feature type="signal peptide" evidence="1">
    <location>
        <begin position="1"/>
        <end position="19"/>
    </location>
</feature>
<dbReference type="AlphaFoldDB" id="A0A7Z2T2H4"/>
<proteinExistence type="predicted"/>
<feature type="domain" description="START" evidence="2">
    <location>
        <begin position="17"/>
        <end position="204"/>
    </location>
</feature>
<dbReference type="PROSITE" id="PS50848">
    <property type="entry name" value="START"/>
    <property type="match status" value="1"/>
</dbReference>